<dbReference type="STRING" id="1223545.GS4_07_00390"/>
<reference evidence="1 2" key="1">
    <citation type="submission" date="2013-01" db="EMBL/GenBank/DDBJ databases">
        <title>Whole genome shotgun sequence of Gordonia soli NBRC 108243.</title>
        <authorList>
            <person name="Isaki-Nakamura S."/>
            <person name="Hosoyama A."/>
            <person name="Tsuchikane K."/>
            <person name="Ando Y."/>
            <person name="Baba S."/>
            <person name="Ohji S."/>
            <person name="Hamada M."/>
            <person name="Tamura T."/>
            <person name="Yamazoe A."/>
            <person name="Yamazaki S."/>
            <person name="Fujita N."/>
        </authorList>
    </citation>
    <scope>NUCLEOTIDE SEQUENCE [LARGE SCALE GENOMIC DNA]</scope>
    <source>
        <strain evidence="1 2">NBRC 108243</strain>
    </source>
</reference>
<dbReference type="AlphaFoldDB" id="M0QFB2"/>
<dbReference type="OrthoDB" id="4037078at2"/>
<protein>
    <recommendedName>
        <fullName evidence="3">GIY-YIG domain-containing protein</fullName>
    </recommendedName>
</protein>
<dbReference type="RefSeq" id="WP_007618310.1">
    <property type="nucleotide sequence ID" value="NZ_BANX01000007.1"/>
</dbReference>
<accession>M0QFB2</accession>
<organism evidence="1 2">
    <name type="scientific">Gordonia soli NBRC 108243</name>
    <dbReference type="NCBI Taxonomy" id="1223545"/>
    <lineage>
        <taxon>Bacteria</taxon>
        <taxon>Bacillati</taxon>
        <taxon>Actinomycetota</taxon>
        <taxon>Actinomycetes</taxon>
        <taxon>Mycobacteriales</taxon>
        <taxon>Gordoniaceae</taxon>
        <taxon>Gordonia</taxon>
    </lineage>
</organism>
<evidence type="ECO:0008006" key="3">
    <source>
        <dbReference type="Google" id="ProtNLM"/>
    </source>
</evidence>
<dbReference type="EMBL" id="BANX01000007">
    <property type="protein sequence ID" value="GAC67290.1"/>
    <property type="molecule type" value="Genomic_DNA"/>
</dbReference>
<keyword evidence="2" id="KW-1185">Reference proteome</keyword>
<comment type="caution">
    <text evidence="1">The sequence shown here is derived from an EMBL/GenBank/DDBJ whole genome shotgun (WGS) entry which is preliminary data.</text>
</comment>
<evidence type="ECO:0000313" key="2">
    <source>
        <dbReference type="Proteomes" id="UP000011666"/>
    </source>
</evidence>
<proteinExistence type="predicted"/>
<evidence type="ECO:0000313" key="1">
    <source>
        <dbReference type="EMBL" id="GAC67290.1"/>
    </source>
</evidence>
<dbReference type="CDD" id="cd10440">
    <property type="entry name" value="GIY-YIG_COG3680"/>
    <property type="match status" value="1"/>
</dbReference>
<gene>
    <name evidence="1" type="ORF">GS4_07_00390</name>
</gene>
<dbReference type="Proteomes" id="UP000011666">
    <property type="component" value="Unassembled WGS sequence"/>
</dbReference>
<dbReference type="eggNOG" id="COG3680">
    <property type="taxonomic scope" value="Bacteria"/>
</dbReference>
<name>M0QFB2_9ACTN</name>
<sequence>MSLVEAVELPRSAMGTFLDSPTFAELMVPPDERAELIDPRVRTAEVVDVLHAIDRFTGRRFVSRERAGELIFGGLLGGGIGIREEIVEGVLDLLEPVTVPGPARFAPIPLEAQDRLGVYVYALLDPRDGEVFYVGAGRGSRVYQHVWSALAGTSPDPSEVVGTPDPAEVTSATTDRITDIDADGFGVEHWILRHGIGGEDDTDTDDGRGADVMRQALTDLAGIAGIELVADVDGDDPPSAGGARRAEELALRYSAPLAPPLPDVCAVVKVNAAADPDASAEQLYEWSRSGWRAGRHRAVDGLPVFVVADDIIRAVHRVEHWEPFVDEHGVKVARLWTYSGAPDVESEGRYVGTSLREVRVQRSDGRWTRHGWHPYGQVG</sequence>